<dbReference type="KEGG" id="gba:J421_5317"/>
<dbReference type="Proteomes" id="UP000019151">
    <property type="component" value="Plasmid 1"/>
</dbReference>
<sequence>MTIRSQALSWLATRRPGPRGHVVTSKWYTPDESWTKENAWWVQIPSAAIRSEKTIEILCEAAPGSARFRHL</sequence>
<accession>W0RQW1</accession>
<proteinExistence type="predicted"/>
<organism evidence="1 2">
    <name type="scientific">Gemmatirosa kalamazoonensis</name>
    <dbReference type="NCBI Taxonomy" id="861299"/>
    <lineage>
        <taxon>Bacteria</taxon>
        <taxon>Pseudomonadati</taxon>
        <taxon>Gemmatimonadota</taxon>
        <taxon>Gemmatimonadia</taxon>
        <taxon>Gemmatimonadales</taxon>
        <taxon>Gemmatimonadaceae</taxon>
        <taxon>Gemmatirosa</taxon>
    </lineage>
</organism>
<dbReference type="InParanoid" id="W0RQW1"/>
<dbReference type="HOGENOM" id="CLU_2734254_0_0_0"/>
<geneLocation type="plasmid" evidence="1 2">
    <name>1</name>
</geneLocation>
<name>W0RQW1_9BACT</name>
<gene>
    <name evidence="1" type="ORF">J421_5317</name>
</gene>
<dbReference type="AlphaFoldDB" id="W0RQW1"/>
<protein>
    <submittedName>
        <fullName evidence="1">Uncharacterized protein</fullName>
    </submittedName>
</protein>
<dbReference type="EMBL" id="CP007129">
    <property type="protein sequence ID" value="AHG92852.1"/>
    <property type="molecule type" value="Genomic_DNA"/>
</dbReference>
<evidence type="ECO:0000313" key="2">
    <source>
        <dbReference type="Proteomes" id="UP000019151"/>
    </source>
</evidence>
<keyword evidence="2" id="KW-1185">Reference proteome</keyword>
<keyword evidence="1" id="KW-0614">Plasmid</keyword>
<evidence type="ECO:0000313" key="1">
    <source>
        <dbReference type="EMBL" id="AHG92852.1"/>
    </source>
</evidence>
<reference evidence="1 2" key="1">
    <citation type="journal article" date="2014" name="Genome Announc.">
        <title>Genome Sequence and Methylome of Soil Bacterium Gemmatirosa kalamazoonensis KBS708T, a Member of the Rarely Cultivated Gemmatimonadetes Phylum.</title>
        <authorList>
            <person name="Debruyn J.M."/>
            <person name="Radosevich M."/>
            <person name="Wommack K.E."/>
            <person name="Polson S.W."/>
            <person name="Hauser L.J."/>
            <person name="Fawaz M.N."/>
            <person name="Korlach J."/>
            <person name="Tsai Y.C."/>
        </authorList>
    </citation>
    <scope>NUCLEOTIDE SEQUENCE [LARGE SCALE GENOMIC DNA]</scope>
    <source>
        <strain evidence="1 2">KBS708</strain>
        <plasmid evidence="2">Plasmid 1</plasmid>
    </source>
</reference>